<proteinExistence type="predicted"/>
<dbReference type="EMBL" id="ML977518">
    <property type="protein sequence ID" value="KAF2124689.1"/>
    <property type="molecule type" value="Genomic_DNA"/>
</dbReference>
<gene>
    <name evidence="1" type="ORF">P153DRAFT_434934</name>
</gene>
<keyword evidence="2" id="KW-1185">Reference proteome</keyword>
<evidence type="ECO:0000313" key="2">
    <source>
        <dbReference type="Proteomes" id="UP000799771"/>
    </source>
</evidence>
<dbReference type="AlphaFoldDB" id="A0A6A5ZYR2"/>
<dbReference type="GeneID" id="54413549"/>
<name>A0A6A5ZYR2_9PLEO</name>
<dbReference type="Proteomes" id="UP000799771">
    <property type="component" value="Unassembled WGS sequence"/>
</dbReference>
<dbReference type="OrthoDB" id="3029470at2759"/>
<evidence type="ECO:0000313" key="1">
    <source>
        <dbReference type="EMBL" id="KAF2124689.1"/>
    </source>
</evidence>
<accession>A0A6A5ZYR2</accession>
<dbReference type="RefSeq" id="XP_033519082.1">
    <property type="nucleotide sequence ID" value="XM_033673117.1"/>
</dbReference>
<organism evidence="1 2">
    <name type="scientific">Dothidotthia symphoricarpi CBS 119687</name>
    <dbReference type="NCBI Taxonomy" id="1392245"/>
    <lineage>
        <taxon>Eukaryota</taxon>
        <taxon>Fungi</taxon>
        <taxon>Dikarya</taxon>
        <taxon>Ascomycota</taxon>
        <taxon>Pezizomycotina</taxon>
        <taxon>Dothideomycetes</taxon>
        <taxon>Pleosporomycetidae</taxon>
        <taxon>Pleosporales</taxon>
        <taxon>Dothidotthiaceae</taxon>
        <taxon>Dothidotthia</taxon>
    </lineage>
</organism>
<reference evidence="1" key="1">
    <citation type="journal article" date="2020" name="Stud. Mycol.">
        <title>101 Dothideomycetes genomes: a test case for predicting lifestyles and emergence of pathogens.</title>
        <authorList>
            <person name="Haridas S."/>
            <person name="Albert R."/>
            <person name="Binder M."/>
            <person name="Bloem J."/>
            <person name="Labutti K."/>
            <person name="Salamov A."/>
            <person name="Andreopoulos B."/>
            <person name="Baker S."/>
            <person name="Barry K."/>
            <person name="Bills G."/>
            <person name="Bluhm B."/>
            <person name="Cannon C."/>
            <person name="Castanera R."/>
            <person name="Culley D."/>
            <person name="Daum C."/>
            <person name="Ezra D."/>
            <person name="Gonzalez J."/>
            <person name="Henrissat B."/>
            <person name="Kuo A."/>
            <person name="Liang C."/>
            <person name="Lipzen A."/>
            <person name="Lutzoni F."/>
            <person name="Magnuson J."/>
            <person name="Mondo S."/>
            <person name="Nolan M."/>
            <person name="Ohm R."/>
            <person name="Pangilinan J."/>
            <person name="Park H.-J."/>
            <person name="Ramirez L."/>
            <person name="Alfaro M."/>
            <person name="Sun H."/>
            <person name="Tritt A."/>
            <person name="Yoshinaga Y."/>
            <person name="Zwiers L.-H."/>
            <person name="Turgeon B."/>
            <person name="Goodwin S."/>
            <person name="Spatafora J."/>
            <person name="Crous P."/>
            <person name="Grigoriev I."/>
        </authorList>
    </citation>
    <scope>NUCLEOTIDE SEQUENCE</scope>
    <source>
        <strain evidence="1">CBS 119687</strain>
    </source>
</reference>
<sequence>MFVRVYHRLFYSTGMSDIDTELFDPIECASLHNQLVQRAVQANPSLQPSRDVLRLQSEDDPLIFRLSAHVRMFLTIINSWPVEADFTALTPFCQPPSSRSFFQYKAWPQFSAYEDELILLYQDVSVTMENEGGLFFDQEREVACWIDPSLGFPPEDSWFPLAEILRRWLLMWDAGKIKSDRDLSMQEWGEWELQQSLNAWDELITAIEERMPAGENEHEKSSIALVQNSVVDQWANHSFERAFLAQARAPKKPGMNIAPGVRAWTTQSFEASHANEASNCERKLTIGNKPDDGPFRQCHHDRDLAPVLLFPGAATVPKPVSPRVDNFWGRGSVLLARTTGLYLYPDKDWGDAVLFVDGKGGDTLFTYQNGWCPWMRTRPLATLREVLTFWKFLVADEVWQVDANGVLGGIDYFNNLKGSKRVVDLNGVQTEIDLRANWSVAPAF</sequence>
<protein>
    <submittedName>
        <fullName evidence="1">Uncharacterized protein</fullName>
    </submittedName>
</protein>